<keyword evidence="1" id="KW-0812">Transmembrane</keyword>
<proteinExistence type="predicted"/>
<evidence type="ECO:0008006" key="4">
    <source>
        <dbReference type="Google" id="ProtNLM"/>
    </source>
</evidence>
<reference evidence="2 3" key="1">
    <citation type="submission" date="2022-11" db="EMBL/GenBank/DDBJ databases">
        <title>Acinetobacter entericus sp. nov., isolated from the gut of the plastic-eating larvae of the Coleoptera insect Zophobas atratus.</title>
        <authorList>
            <person name="Dong X."/>
            <person name="Yang Y."/>
        </authorList>
    </citation>
    <scope>NUCLEOTIDE SEQUENCE [LARGE SCALE GENOMIC DNA]</scope>
    <source>
        <strain evidence="2 3">BIT-DXN8</strain>
    </source>
</reference>
<feature type="transmembrane region" description="Helical" evidence="1">
    <location>
        <begin position="7"/>
        <end position="32"/>
    </location>
</feature>
<evidence type="ECO:0000313" key="2">
    <source>
        <dbReference type="EMBL" id="MCW8039808.1"/>
    </source>
</evidence>
<evidence type="ECO:0000313" key="3">
    <source>
        <dbReference type="Proteomes" id="UP001209682"/>
    </source>
</evidence>
<comment type="caution">
    <text evidence="2">The sequence shown here is derived from an EMBL/GenBank/DDBJ whole genome shotgun (WGS) entry which is preliminary data.</text>
</comment>
<dbReference type="EMBL" id="JAPEQW010000014">
    <property type="protein sequence ID" value="MCW8039808.1"/>
    <property type="molecule type" value="Genomic_DNA"/>
</dbReference>
<feature type="transmembrane region" description="Helical" evidence="1">
    <location>
        <begin position="38"/>
        <end position="61"/>
    </location>
</feature>
<accession>A0ABT3NJW4</accession>
<keyword evidence="1" id="KW-0472">Membrane</keyword>
<evidence type="ECO:0000256" key="1">
    <source>
        <dbReference type="SAM" id="Phobius"/>
    </source>
</evidence>
<dbReference type="Proteomes" id="UP001209682">
    <property type="component" value="Unassembled WGS sequence"/>
</dbReference>
<dbReference type="RefSeq" id="WP_265465242.1">
    <property type="nucleotide sequence ID" value="NZ_JAPEQW010000014.1"/>
</dbReference>
<organism evidence="2 3">
    <name type="scientific">Acinetobacter entericus</name>
    <dbReference type="NCBI Taxonomy" id="2989714"/>
    <lineage>
        <taxon>Bacteria</taxon>
        <taxon>Pseudomonadati</taxon>
        <taxon>Pseudomonadota</taxon>
        <taxon>Gammaproteobacteria</taxon>
        <taxon>Moraxellales</taxon>
        <taxon>Moraxellaceae</taxon>
        <taxon>Acinetobacter</taxon>
    </lineage>
</organism>
<name>A0ABT3NJW4_9GAMM</name>
<gene>
    <name evidence="2" type="ORF">OKC24_11695</name>
</gene>
<keyword evidence="1" id="KW-1133">Transmembrane helix</keyword>
<protein>
    <recommendedName>
        <fullName evidence="4">Phage abortive infection protein</fullName>
    </recommendedName>
</protein>
<sequence>MKLKSPLFWVYLAVNLYLISMLVFVSVQFFGGSDIGKISAFGSVLGGVGAFFAGFVAIYLFNDWRKPAKFELEKKIIYEIQEILREKYSILNFLNNEILRRCNNPELFDQMPISKDYYPDFNIAFVASELVFRFEEYSKFNDDNELKLNYLNFVELLKSYHYYFPEILSENEDGNSNVINYKCNIEFINKNAFYFKYPDINQKQPEQLSAEVSSIIHMLYDSYQQLTSKLLELLNPESHKKALT</sequence>
<keyword evidence="3" id="KW-1185">Reference proteome</keyword>